<dbReference type="EMBL" id="CP019384">
    <property type="protein sequence ID" value="QAT16308.1"/>
    <property type="molecule type" value="Genomic_DNA"/>
</dbReference>
<dbReference type="CDD" id="cd10918">
    <property type="entry name" value="CE4_NodB_like_5s_6s"/>
    <property type="match status" value="1"/>
</dbReference>
<evidence type="ECO:0000259" key="4">
    <source>
        <dbReference type="PROSITE" id="PS51677"/>
    </source>
</evidence>
<dbReference type="AlphaFoldDB" id="A0A410P2J7"/>
<reference evidence="5 6" key="1">
    <citation type="submission" date="2017-01" db="EMBL/GenBank/DDBJ databases">
        <title>First insights into the biology of 'candidatus Vampirococcus archaeovorus'.</title>
        <authorList>
            <person name="Kizina J."/>
            <person name="Jordan S."/>
            <person name="Stueber K."/>
            <person name="Reinhardt R."/>
            <person name="Harder J."/>
        </authorList>
    </citation>
    <scope>NUCLEOTIDE SEQUENCE [LARGE SCALE GENOMIC DNA]</scope>
    <source>
        <strain evidence="5 6">LiM</strain>
    </source>
</reference>
<dbReference type="InterPro" id="IPR051398">
    <property type="entry name" value="Polysacch_Deacetylase"/>
</dbReference>
<keyword evidence="3" id="KW-0472">Membrane</keyword>
<feature type="transmembrane region" description="Helical" evidence="3">
    <location>
        <begin position="6"/>
        <end position="23"/>
    </location>
</feature>
<name>A0A410P2J7_VELA1</name>
<dbReference type="Gene3D" id="3.20.20.370">
    <property type="entry name" value="Glycoside hydrolase/deacetylase"/>
    <property type="match status" value="1"/>
</dbReference>
<sequence>MSGSLKRYFVSFVTTLIYFFSFFRRREGFLVLLYHRVTDQLPPHELAVPVAAFRRQMEYLAKNCDVLSMDDLLQVLAGRAISSAAGSRRPKVVITFDDGYRDNYTNVYPVLKEFGLPATIFLITGMIGTDKKRPRYQHLPSPDMLSWSAVKEMACNGVTFGSHTVNHPHLGALSPEEQKNEIEQGTAALASWFEEGETRPIFCYPYGEYNRETLKILEGLGIKAAFTVACGINDVKANPLELRRVGMDGRDSLFDLRKKLAGACDILHA</sequence>
<dbReference type="KEGG" id="vai:BU251_00405"/>
<dbReference type="SUPFAM" id="SSF88713">
    <property type="entry name" value="Glycoside hydrolase/deacetylase"/>
    <property type="match status" value="1"/>
</dbReference>
<dbReference type="Proteomes" id="UP000287243">
    <property type="component" value="Chromosome"/>
</dbReference>
<evidence type="ECO:0000313" key="6">
    <source>
        <dbReference type="Proteomes" id="UP000287243"/>
    </source>
</evidence>
<evidence type="ECO:0000256" key="1">
    <source>
        <dbReference type="ARBA" id="ARBA00004613"/>
    </source>
</evidence>
<gene>
    <name evidence="5" type="ORF">BU251_00405</name>
</gene>
<dbReference type="GO" id="GO:0016810">
    <property type="term" value="F:hydrolase activity, acting on carbon-nitrogen (but not peptide) bonds"/>
    <property type="evidence" value="ECO:0007669"/>
    <property type="project" value="InterPro"/>
</dbReference>
<dbReference type="PANTHER" id="PTHR34216:SF3">
    <property type="entry name" value="POLY-BETA-1,6-N-ACETYL-D-GLUCOSAMINE N-DEACETYLASE"/>
    <property type="match status" value="1"/>
</dbReference>
<keyword evidence="3" id="KW-1133">Transmembrane helix</keyword>
<dbReference type="GO" id="GO:0005576">
    <property type="term" value="C:extracellular region"/>
    <property type="evidence" value="ECO:0007669"/>
    <property type="project" value="UniProtKB-SubCell"/>
</dbReference>
<dbReference type="InterPro" id="IPR002509">
    <property type="entry name" value="NODB_dom"/>
</dbReference>
<keyword evidence="3" id="KW-0812">Transmembrane</keyword>
<dbReference type="PANTHER" id="PTHR34216">
    <property type="match status" value="1"/>
</dbReference>
<proteinExistence type="predicted"/>
<keyword evidence="2" id="KW-0732">Signal</keyword>
<accession>A0A410P2J7</accession>
<evidence type="ECO:0000313" key="5">
    <source>
        <dbReference type="EMBL" id="QAT16308.1"/>
    </source>
</evidence>
<feature type="domain" description="NodB homology" evidence="4">
    <location>
        <begin position="90"/>
        <end position="269"/>
    </location>
</feature>
<dbReference type="GO" id="GO:0005975">
    <property type="term" value="P:carbohydrate metabolic process"/>
    <property type="evidence" value="ECO:0007669"/>
    <property type="project" value="InterPro"/>
</dbReference>
<evidence type="ECO:0000256" key="2">
    <source>
        <dbReference type="ARBA" id="ARBA00022729"/>
    </source>
</evidence>
<comment type="subcellular location">
    <subcellularLocation>
        <location evidence="1">Secreted</location>
    </subcellularLocation>
</comment>
<evidence type="ECO:0000256" key="3">
    <source>
        <dbReference type="SAM" id="Phobius"/>
    </source>
</evidence>
<keyword evidence="6" id="KW-1185">Reference proteome</keyword>
<organism evidence="5 6">
    <name type="scientific">Velamenicoccus archaeovorus</name>
    <dbReference type="NCBI Taxonomy" id="1930593"/>
    <lineage>
        <taxon>Bacteria</taxon>
        <taxon>Pseudomonadati</taxon>
        <taxon>Candidatus Omnitrophota</taxon>
        <taxon>Candidatus Velamenicoccus</taxon>
    </lineage>
</organism>
<protein>
    <submittedName>
        <fullName evidence="5">Polysaccharide deacetylase</fullName>
    </submittedName>
</protein>
<dbReference type="InterPro" id="IPR011330">
    <property type="entry name" value="Glyco_hydro/deAcase_b/a-brl"/>
</dbReference>
<dbReference type="PROSITE" id="PS51677">
    <property type="entry name" value="NODB"/>
    <property type="match status" value="1"/>
</dbReference>
<dbReference type="Pfam" id="PF01522">
    <property type="entry name" value="Polysacc_deac_1"/>
    <property type="match status" value="1"/>
</dbReference>
<dbReference type="OrthoDB" id="9776235at2"/>